<dbReference type="InterPro" id="IPR011057">
    <property type="entry name" value="Mss4-like_sf"/>
</dbReference>
<dbReference type="PROSITE" id="PS51891">
    <property type="entry name" value="CENP_V_GFA"/>
    <property type="match status" value="1"/>
</dbReference>
<evidence type="ECO:0000313" key="5">
    <source>
        <dbReference type="EMBL" id="OIW30153.1"/>
    </source>
</evidence>
<evidence type="ECO:0000256" key="3">
    <source>
        <dbReference type="ARBA" id="ARBA00022833"/>
    </source>
</evidence>
<evidence type="ECO:0000256" key="1">
    <source>
        <dbReference type="ARBA" id="ARBA00005495"/>
    </source>
</evidence>
<dbReference type="AlphaFoldDB" id="A0A1J7JA49"/>
<dbReference type="GO" id="GO:0016846">
    <property type="term" value="F:carbon-sulfur lyase activity"/>
    <property type="evidence" value="ECO:0007669"/>
    <property type="project" value="InterPro"/>
</dbReference>
<name>A0A1J7JA49_9PEZI</name>
<evidence type="ECO:0000259" key="4">
    <source>
        <dbReference type="PROSITE" id="PS51891"/>
    </source>
</evidence>
<reference evidence="5 6" key="1">
    <citation type="submission" date="2016-10" db="EMBL/GenBank/DDBJ databases">
        <title>Draft genome sequence of Coniochaeta ligniaria NRRL30616, a lignocellulolytic fungus for bioabatement of inhibitors in plant biomass hydrolysates.</title>
        <authorList>
            <consortium name="DOE Joint Genome Institute"/>
            <person name="Jimenez D.J."/>
            <person name="Hector R.E."/>
            <person name="Riley R."/>
            <person name="Sun H."/>
            <person name="Grigoriev I.V."/>
            <person name="Van Elsas J.D."/>
            <person name="Nichols N.N."/>
        </authorList>
    </citation>
    <scope>NUCLEOTIDE SEQUENCE [LARGE SCALE GENOMIC DNA]</scope>
    <source>
        <strain evidence="5 6">NRRL 30616</strain>
    </source>
</reference>
<dbReference type="SUPFAM" id="SSF51316">
    <property type="entry name" value="Mss4-like"/>
    <property type="match status" value="1"/>
</dbReference>
<dbReference type="Gene3D" id="2.170.150.70">
    <property type="match status" value="1"/>
</dbReference>
<dbReference type="PANTHER" id="PTHR28620">
    <property type="entry name" value="CENTROMERE PROTEIN V"/>
    <property type="match status" value="1"/>
</dbReference>
<dbReference type="Pfam" id="PF04828">
    <property type="entry name" value="GFA"/>
    <property type="match status" value="1"/>
</dbReference>
<gene>
    <name evidence="5" type="ORF">CONLIGDRAFT_547446</name>
</gene>
<comment type="similarity">
    <text evidence="1">Belongs to the Gfa family.</text>
</comment>
<keyword evidence="3" id="KW-0862">Zinc</keyword>
<feature type="domain" description="CENP-V/GFA" evidence="4">
    <location>
        <begin position="1"/>
        <end position="114"/>
    </location>
</feature>
<dbReference type="InterPro" id="IPR052355">
    <property type="entry name" value="CENP-V-like"/>
</dbReference>
<accession>A0A1J7JA49</accession>
<dbReference type="InParanoid" id="A0A1J7JA49"/>
<organism evidence="5 6">
    <name type="scientific">Coniochaeta ligniaria NRRL 30616</name>
    <dbReference type="NCBI Taxonomy" id="1408157"/>
    <lineage>
        <taxon>Eukaryota</taxon>
        <taxon>Fungi</taxon>
        <taxon>Dikarya</taxon>
        <taxon>Ascomycota</taxon>
        <taxon>Pezizomycotina</taxon>
        <taxon>Sordariomycetes</taxon>
        <taxon>Sordariomycetidae</taxon>
        <taxon>Coniochaetales</taxon>
        <taxon>Coniochaetaceae</taxon>
        <taxon>Coniochaeta</taxon>
    </lineage>
</organism>
<proteinExistence type="inferred from homology"/>
<evidence type="ECO:0000313" key="6">
    <source>
        <dbReference type="Proteomes" id="UP000182658"/>
    </source>
</evidence>
<feature type="non-terminal residue" evidence="5">
    <location>
        <position position="1"/>
    </location>
</feature>
<sequence>LTASCHCGRVKLELPSPPTKVNECRCSACYRYGALWAYYPRDDVLVTAEEPGLRSYAREDEGARGTIAFYHCAHCGCMTHWWVQPEHVRPDDPEWGGMGVNTRMLPESVLEGVE</sequence>
<dbReference type="InterPro" id="IPR006913">
    <property type="entry name" value="CENP-V/GFA"/>
</dbReference>
<dbReference type="GO" id="GO:0046872">
    <property type="term" value="F:metal ion binding"/>
    <property type="evidence" value="ECO:0007669"/>
    <property type="project" value="UniProtKB-KW"/>
</dbReference>
<protein>
    <recommendedName>
        <fullName evidence="4">CENP-V/GFA domain-containing protein</fullName>
    </recommendedName>
</protein>
<feature type="non-terminal residue" evidence="5">
    <location>
        <position position="114"/>
    </location>
</feature>
<evidence type="ECO:0000256" key="2">
    <source>
        <dbReference type="ARBA" id="ARBA00022723"/>
    </source>
</evidence>
<dbReference type="OrthoDB" id="2993351at2759"/>
<keyword evidence="2" id="KW-0479">Metal-binding</keyword>
<keyword evidence="6" id="KW-1185">Reference proteome</keyword>
<dbReference type="EMBL" id="KV875097">
    <property type="protein sequence ID" value="OIW30153.1"/>
    <property type="molecule type" value="Genomic_DNA"/>
</dbReference>
<dbReference type="Proteomes" id="UP000182658">
    <property type="component" value="Unassembled WGS sequence"/>
</dbReference>
<dbReference type="PANTHER" id="PTHR28620:SF1">
    <property type="entry name" value="CENP-V_GFA DOMAIN-CONTAINING PROTEIN"/>
    <property type="match status" value="1"/>
</dbReference>